<gene>
    <name evidence="2" type="ORF">K3136_00080</name>
</gene>
<accession>A0ABX9A1M5</accession>
<dbReference type="Proteomes" id="UP000824321">
    <property type="component" value="Chromosome"/>
</dbReference>
<name>A0ABX9A1M5_9SPHN</name>
<dbReference type="InterPro" id="IPR009739">
    <property type="entry name" value="LprI-like_N"/>
</dbReference>
<dbReference type="RefSeq" id="WP_221430912.1">
    <property type="nucleotide sequence ID" value="NZ_CP081294.1"/>
</dbReference>
<evidence type="ECO:0000259" key="1">
    <source>
        <dbReference type="Pfam" id="PF07007"/>
    </source>
</evidence>
<sequence length="137" mass="15140">MAVIELLIATAAAAAPVPQPAYELAFEQCAETAVTDPQIADCYWAAVEGADRVLNARWREVYAMLTEDDFPGAKAKLLAEQRAWITFKESACDFYDGNGFGSMHRVMAKPQCQKEIIEHRTAQLEAIITWISPFEGG</sequence>
<evidence type="ECO:0000313" key="2">
    <source>
        <dbReference type="EMBL" id="QZD95170.1"/>
    </source>
</evidence>
<organism evidence="2 3">
    <name type="scientific">Qipengyuania gelatinilytica</name>
    <dbReference type="NCBI Taxonomy" id="2867231"/>
    <lineage>
        <taxon>Bacteria</taxon>
        <taxon>Pseudomonadati</taxon>
        <taxon>Pseudomonadota</taxon>
        <taxon>Alphaproteobacteria</taxon>
        <taxon>Sphingomonadales</taxon>
        <taxon>Erythrobacteraceae</taxon>
        <taxon>Qipengyuania</taxon>
    </lineage>
</organism>
<dbReference type="EMBL" id="CP081294">
    <property type="protein sequence ID" value="QZD95170.1"/>
    <property type="molecule type" value="Genomic_DNA"/>
</dbReference>
<evidence type="ECO:0000313" key="3">
    <source>
        <dbReference type="Proteomes" id="UP000824321"/>
    </source>
</evidence>
<dbReference type="Gene3D" id="1.20.1270.180">
    <property type="match status" value="1"/>
</dbReference>
<keyword evidence="3" id="KW-1185">Reference proteome</keyword>
<proteinExistence type="predicted"/>
<protein>
    <submittedName>
        <fullName evidence="2">DUF1311 domain-containing protein</fullName>
    </submittedName>
</protein>
<dbReference type="Pfam" id="PF07007">
    <property type="entry name" value="LprI"/>
    <property type="match status" value="1"/>
</dbReference>
<feature type="domain" description="Lysozyme inhibitor LprI-like N-terminal" evidence="1">
    <location>
        <begin position="29"/>
        <end position="124"/>
    </location>
</feature>
<reference evidence="2 3" key="1">
    <citation type="submission" date="2021-08" db="EMBL/GenBank/DDBJ databases">
        <title>Comparative Genomics Analysis of the Genus Qipengyuania Reveals Extensive Genetic Diversity and Metabolic Versatility, Including the Description of Fifteen Novel Species.</title>
        <authorList>
            <person name="Liu Y."/>
        </authorList>
    </citation>
    <scope>NUCLEOTIDE SEQUENCE [LARGE SCALE GENOMIC DNA]</scope>
    <source>
        <strain evidence="2 3">1NDH1</strain>
    </source>
</reference>